<comment type="caution">
    <text evidence="1">The sequence shown here is derived from an EMBL/GenBank/DDBJ whole genome shotgun (WGS) entry which is preliminary data.</text>
</comment>
<protein>
    <submittedName>
        <fullName evidence="1">Uncharacterized protein</fullName>
    </submittedName>
</protein>
<organism evidence="1 2">
    <name type="scientific">Colocasia esculenta</name>
    <name type="common">Wild taro</name>
    <name type="synonym">Arum esculentum</name>
    <dbReference type="NCBI Taxonomy" id="4460"/>
    <lineage>
        <taxon>Eukaryota</taxon>
        <taxon>Viridiplantae</taxon>
        <taxon>Streptophyta</taxon>
        <taxon>Embryophyta</taxon>
        <taxon>Tracheophyta</taxon>
        <taxon>Spermatophyta</taxon>
        <taxon>Magnoliopsida</taxon>
        <taxon>Liliopsida</taxon>
        <taxon>Araceae</taxon>
        <taxon>Aroideae</taxon>
        <taxon>Colocasieae</taxon>
        <taxon>Colocasia</taxon>
    </lineage>
</organism>
<proteinExistence type="predicted"/>
<dbReference type="AlphaFoldDB" id="A0A843VZR1"/>
<accession>A0A843VZR1</accession>
<reference evidence="1" key="1">
    <citation type="submission" date="2017-07" db="EMBL/GenBank/DDBJ databases">
        <title>Taro Niue Genome Assembly and Annotation.</title>
        <authorList>
            <person name="Atibalentja N."/>
            <person name="Keating K."/>
            <person name="Fields C.J."/>
        </authorList>
    </citation>
    <scope>NUCLEOTIDE SEQUENCE</scope>
    <source>
        <strain evidence="1">Niue_2</strain>
        <tissue evidence="1">Leaf</tissue>
    </source>
</reference>
<evidence type="ECO:0000313" key="1">
    <source>
        <dbReference type="EMBL" id="MQM00547.1"/>
    </source>
</evidence>
<sequence length="82" mass="8568">MRPLSFLSERLCRVPGETSQQRQGGGDGAIVMVPVASSGSPSELYVTLGPFWVSGSVGGDRKNRVLGVGRGSSSPGRYSIDL</sequence>
<gene>
    <name evidence="1" type="ORF">Taro_033282</name>
</gene>
<evidence type="ECO:0000313" key="2">
    <source>
        <dbReference type="Proteomes" id="UP000652761"/>
    </source>
</evidence>
<dbReference type="Proteomes" id="UP000652761">
    <property type="component" value="Unassembled WGS sequence"/>
</dbReference>
<keyword evidence="2" id="KW-1185">Reference proteome</keyword>
<dbReference type="EMBL" id="NMUH01002530">
    <property type="protein sequence ID" value="MQM00547.1"/>
    <property type="molecule type" value="Genomic_DNA"/>
</dbReference>
<name>A0A843VZR1_COLES</name>